<name>A0A0A9E1N5_ARUDO</name>
<reference evidence="1" key="1">
    <citation type="submission" date="2014-09" db="EMBL/GenBank/DDBJ databases">
        <authorList>
            <person name="Magalhaes I.L.F."/>
            <person name="Oliveira U."/>
            <person name="Santos F.R."/>
            <person name="Vidigal T.H.D.A."/>
            <person name="Brescovit A.D."/>
            <person name="Santos A.J."/>
        </authorList>
    </citation>
    <scope>NUCLEOTIDE SEQUENCE</scope>
    <source>
        <tissue evidence="1">Shoot tissue taken approximately 20 cm above the soil surface</tissue>
    </source>
</reference>
<accession>A0A0A9E1N5</accession>
<organism evidence="1">
    <name type="scientific">Arundo donax</name>
    <name type="common">Giant reed</name>
    <name type="synonym">Donax arundinaceus</name>
    <dbReference type="NCBI Taxonomy" id="35708"/>
    <lineage>
        <taxon>Eukaryota</taxon>
        <taxon>Viridiplantae</taxon>
        <taxon>Streptophyta</taxon>
        <taxon>Embryophyta</taxon>
        <taxon>Tracheophyta</taxon>
        <taxon>Spermatophyta</taxon>
        <taxon>Magnoliopsida</taxon>
        <taxon>Liliopsida</taxon>
        <taxon>Poales</taxon>
        <taxon>Poaceae</taxon>
        <taxon>PACMAD clade</taxon>
        <taxon>Arundinoideae</taxon>
        <taxon>Arundineae</taxon>
        <taxon>Arundo</taxon>
    </lineage>
</organism>
<dbReference type="AlphaFoldDB" id="A0A0A9E1N5"/>
<dbReference type="EMBL" id="GBRH01207988">
    <property type="protein sequence ID" value="JAD89907.1"/>
    <property type="molecule type" value="Transcribed_RNA"/>
</dbReference>
<evidence type="ECO:0000313" key="1">
    <source>
        <dbReference type="EMBL" id="JAD89907.1"/>
    </source>
</evidence>
<proteinExistence type="predicted"/>
<reference evidence="1" key="2">
    <citation type="journal article" date="2015" name="Data Brief">
        <title>Shoot transcriptome of the giant reed, Arundo donax.</title>
        <authorList>
            <person name="Barrero R.A."/>
            <person name="Guerrero F.D."/>
            <person name="Moolhuijzen P."/>
            <person name="Goolsby J.A."/>
            <person name="Tidwell J."/>
            <person name="Bellgard S.E."/>
            <person name="Bellgard M.I."/>
        </authorList>
    </citation>
    <scope>NUCLEOTIDE SEQUENCE</scope>
    <source>
        <tissue evidence="1">Shoot tissue taken approximately 20 cm above the soil surface</tissue>
    </source>
</reference>
<sequence>MGNCNLGVTLICDVHNESVLEVTGHVQSISIIHQMKHKLFLFSLWITST</sequence>
<protein>
    <submittedName>
        <fullName evidence="1">Uncharacterized protein</fullName>
    </submittedName>
</protein>